<evidence type="ECO:0000313" key="1">
    <source>
        <dbReference type="EMBL" id="MFD2257129.1"/>
    </source>
</evidence>
<dbReference type="InterPro" id="IPR052894">
    <property type="entry name" value="AsmA-related"/>
</dbReference>
<dbReference type="Proteomes" id="UP001597375">
    <property type="component" value="Unassembled WGS sequence"/>
</dbReference>
<dbReference type="PANTHER" id="PTHR30441:SF8">
    <property type="entry name" value="DUF748 DOMAIN-CONTAINING PROTEIN"/>
    <property type="match status" value="1"/>
</dbReference>
<accession>A0ABW5DB63</accession>
<dbReference type="RefSeq" id="WP_386820415.1">
    <property type="nucleotide sequence ID" value="NZ_JBHUIT010000017.1"/>
</dbReference>
<sequence length="811" mass="89253">MWLILVAMIPLSIGGLYWANKTGLPEDWRKALEQEISKHGAHVEIGSLTYIPLQGFVATDVSVFAEAERLHEISKLERVQLALDYANLAGGQFRIRKIQMKNARLALPVDPKNPAGESLHFSNIYGTIFMPSERLIEVRNAIGQVGGIDVTLSARLLGKARKKGGPEEEKNEGRRREMIANIINEMQHWNFDGDLPPRVHVDIEGELSDKTTLRAAFRVDAPSIEKKQYRLKNFTARGKLANHLLTLGSFSAEDARGTITGSADYQLLTRDGRFDMESSIDIPRLLKSWLATPLNVDLLSGGKQQLRFAGDFNLSDLKAPIVHLTGHALCESIMFRGVVFDSVDTWFSWQNGDLFLRDLVLNRPDGKAEGKVLIEKNLVRLQLHSTLPAPLYKPFFTGQPLEKVIGDFTENADPLTEIFLEGSFDANNRHSWAYSGHGVVKNLSYRGVPVKQANCSFILNHYELDFYDGSVTFDYTDYPLRKAYNGPASSTASVGRIRYDAKDKSVGVEKVVGDIWAAPLVRFFAPSIADDLEQYRFHQPPSLSGSGKVDVTPAGRTDLTVKFSTKGQADYKFLGEVITLGAPKATVKIEGGDVHISNLGAAAFGGDIAGDFHHGPVSKLSGELSWSKLSMPALSSTYGFELKGGGEVTGRIDFSMFGGDVSTMDGEGLIAMEKAELFSVPVFGPLSNVISKVVDDRRAGFERAKSAFCTFDIRKGILRTRDFQTATSSVTFAGDGAVDLSEQTIDFTIRLNARGLLGLITLPLRPFYGLFQFRGSGPIKNTTWENVHFTSPPDEQNQILLAPPKAKVVGE</sequence>
<gene>
    <name evidence="1" type="ORF">ACFSSA_10605</name>
</gene>
<name>A0ABW5DB63_9BACT</name>
<comment type="caution">
    <text evidence="1">The sequence shown here is derived from an EMBL/GenBank/DDBJ whole genome shotgun (WGS) entry which is preliminary data.</text>
</comment>
<evidence type="ECO:0000313" key="2">
    <source>
        <dbReference type="Proteomes" id="UP001597375"/>
    </source>
</evidence>
<dbReference type="EMBL" id="JBHUIT010000017">
    <property type="protein sequence ID" value="MFD2257129.1"/>
    <property type="molecule type" value="Genomic_DNA"/>
</dbReference>
<proteinExistence type="predicted"/>
<reference evidence="2" key="1">
    <citation type="journal article" date="2019" name="Int. J. Syst. Evol. Microbiol.">
        <title>The Global Catalogue of Microorganisms (GCM) 10K type strain sequencing project: providing services to taxonomists for standard genome sequencing and annotation.</title>
        <authorList>
            <consortium name="The Broad Institute Genomics Platform"/>
            <consortium name="The Broad Institute Genome Sequencing Center for Infectious Disease"/>
            <person name="Wu L."/>
            <person name="Ma J."/>
        </authorList>
    </citation>
    <scope>NUCLEOTIDE SEQUENCE [LARGE SCALE GENOMIC DNA]</scope>
    <source>
        <strain evidence="2">CGMCC 4.7106</strain>
    </source>
</reference>
<protein>
    <recommendedName>
        <fullName evidence="3">AsmA-like C-terminal domain-containing protein</fullName>
    </recommendedName>
</protein>
<dbReference type="PANTHER" id="PTHR30441">
    <property type="entry name" value="DUF748 DOMAIN-CONTAINING PROTEIN"/>
    <property type="match status" value="1"/>
</dbReference>
<evidence type="ECO:0008006" key="3">
    <source>
        <dbReference type="Google" id="ProtNLM"/>
    </source>
</evidence>
<keyword evidence="2" id="KW-1185">Reference proteome</keyword>
<organism evidence="1 2">
    <name type="scientific">Luteolibacter algae</name>
    <dbReference type="NCBI Taxonomy" id="454151"/>
    <lineage>
        <taxon>Bacteria</taxon>
        <taxon>Pseudomonadati</taxon>
        <taxon>Verrucomicrobiota</taxon>
        <taxon>Verrucomicrobiia</taxon>
        <taxon>Verrucomicrobiales</taxon>
        <taxon>Verrucomicrobiaceae</taxon>
        <taxon>Luteolibacter</taxon>
    </lineage>
</organism>